<dbReference type="EMBL" id="NXNI01000003">
    <property type="protein sequence ID" value="PCR88666.1"/>
    <property type="molecule type" value="Genomic_DNA"/>
</dbReference>
<comment type="caution">
    <text evidence="1">The sequence shown here is derived from an EMBL/GenBank/DDBJ whole genome shotgun (WGS) entry which is preliminary data.</text>
</comment>
<organism evidence="1 2">
    <name type="scientific">Natrinema ejinorense</name>
    <dbReference type="NCBI Taxonomy" id="373386"/>
    <lineage>
        <taxon>Archaea</taxon>
        <taxon>Methanobacteriati</taxon>
        <taxon>Methanobacteriota</taxon>
        <taxon>Stenosarchaea group</taxon>
        <taxon>Halobacteria</taxon>
        <taxon>Halobacteriales</taxon>
        <taxon>Natrialbaceae</taxon>
        <taxon>Natrinema</taxon>
    </lineage>
</organism>
<dbReference type="Proteomes" id="UP000219689">
    <property type="component" value="Unassembled WGS sequence"/>
</dbReference>
<keyword evidence="2" id="KW-1185">Reference proteome</keyword>
<gene>
    <name evidence="1" type="ORF">CP557_21795</name>
</gene>
<sequence length="67" mass="7200">MSTDRPRWTPTTESTTTAPRCQNCGAQVTQQFARVFGDNSDTANACPDCTDNRHLAREAANAGGGLR</sequence>
<reference evidence="1 2" key="1">
    <citation type="submission" date="2017-09" db="EMBL/GenBank/DDBJ databases">
        <title>Genome sequences of Natrinema ejinorence JCM 13890T.</title>
        <authorList>
            <person name="Roh S.W."/>
            <person name="Kim Y.B."/>
            <person name="Kim J.Y."/>
        </authorList>
    </citation>
    <scope>NUCLEOTIDE SEQUENCE [LARGE SCALE GENOMIC DNA]</scope>
    <source>
        <strain evidence="1 2">JCM 13890</strain>
    </source>
</reference>
<dbReference type="AlphaFoldDB" id="A0A2A5QP92"/>
<dbReference type="InterPro" id="IPR055985">
    <property type="entry name" value="DUF7563"/>
</dbReference>
<dbReference type="Pfam" id="PF24444">
    <property type="entry name" value="DUF7563"/>
    <property type="match status" value="1"/>
</dbReference>
<protein>
    <recommendedName>
        <fullName evidence="3">Small CPxCG-related zinc finger protein</fullName>
    </recommendedName>
</protein>
<evidence type="ECO:0000313" key="1">
    <source>
        <dbReference type="EMBL" id="PCR88666.1"/>
    </source>
</evidence>
<dbReference type="RefSeq" id="WP_097382133.1">
    <property type="nucleotide sequence ID" value="NZ_NXNI01000003.1"/>
</dbReference>
<evidence type="ECO:0008006" key="3">
    <source>
        <dbReference type="Google" id="ProtNLM"/>
    </source>
</evidence>
<proteinExistence type="predicted"/>
<evidence type="ECO:0000313" key="2">
    <source>
        <dbReference type="Proteomes" id="UP000219689"/>
    </source>
</evidence>
<name>A0A2A5QP92_9EURY</name>
<accession>A0A2A5QP92</accession>